<name>A0A1V5ZJF6_9BACT</name>
<gene>
    <name evidence="1" type="ORF">BWY04_01404</name>
</gene>
<proteinExistence type="predicted"/>
<accession>A0A1V5ZJF6</accession>
<sequence>MDELKKKLDECCEENVVPPIIPVTPDTYEDIATVSNITESYREEASRQAEERLR</sequence>
<protein>
    <submittedName>
        <fullName evidence="1">Uncharacterized protein</fullName>
    </submittedName>
</protein>
<dbReference type="EMBL" id="MWDB01000051">
    <property type="protein sequence ID" value="OQB40256.1"/>
    <property type="molecule type" value="Genomic_DNA"/>
</dbReference>
<dbReference type="AlphaFoldDB" id="A0A1V5ZJF6"/>
<reference evidence="1" key="1">
    <citation type="submission" date="2017-02" db="EMBL/GenBank/DDBJ databases">
        <title>Delving into the versatile metabolic prowess of the omnipresent phylum Bacteroidetes.</title>
        <authorList>
            <person name="Nobu M.K."/>
            <person name="Mei R."/>
            <person name="Narihiro T."/>
            <person name="Kuroda K."/>
            <person name="Liu W.-T."/>
        </authorList>
    </citation>
    <scope>NUCLEOTIDE SEQUENCE</scope>
    <source>
        <strain evidence="1">ADurb.Bin160</strain>
    </source>
</reference>
<dbReference type="Proteomes" id="UP000485621">
    <property type="component" value="Unassembled WGS sequence"/>
</dbReference>
<organism evidence="1">
    <name type="scientific">candidate division CPR1 bacterium ADurb.Bin160</name>
    <dbReference type="NCBI Taxonomy" id="1852826"/>
    <lineage>
        <taxon>Bacteria</taxon>
        <taxon>candidate division CPR1</taxon>
    </lineage>
</organism>
<evidence type="ECO:0000313" key="1">
    <source>
        <dbReference type="EMBL" id="OQB40256.1"/>
    </source>
</evidence>
<comment type="caution">
    <text evidence="1">The sequence shown here is derived from an EMBL/GenBank/DDBJ whole genome shotgun (WGS) entry which is preliminary data.</text>
</comment>